<dbReference type="AlphaFoldDB" id="V9V8A4"/>
<dbReference type="KEGG" id="pmot:X970_17055"/>
<organism evidence="1 2">
    <name type="scientific">Pseudomonas monteilii SB3101</name>
    <dbReference type="NCBI Taxonomy" id="1435058"/>
    <lineage>
        <taxon>Bacteria</taxon>
        <taxon>Pseudomonadati</taxon>
        <taxon>Pseudomonadota</taxon>
        <taxon>Gammaproteobacteria</taxon>
        <taxon>Pseudomonadales</taxon>
        <taxon>Pseudomonadaceae</taxon>
        <taxon>Pseudomonas</taxon>
    </lineage>
</organism>
<accession>V9V8A4</accession>
<evidence type="ECO:0000313" key="2">
    <source>
        <dbReference type="Proteomes" id="UP000018660"/>
    </source>
</evidence>
<gene>
    <name evidence="1" type="ORF">X970_17055</name>
</gene>
<evidence type="ECO:0000313" key="1">
    <source>
        <dbReference type="EMBL" id="AHC91146.1"/>
    </source>
</evidence>
<reference evidence="1 2" key="1">
    <citation type="submission" date="2013-12" db="EMBL/GenBank/DDBJ databases">
        <title>Complete Genomes of Pseudomonas monteilii SB3078 and SB3101, two Benzene, Toluene and Ethylbenzene Degrading Bacteria used for Bioaugmentation.</title>
        <authorList>
            <person name="Dueholm M.S."/>
            <person name="Albertsen M."/>
            <person name="D'Imperio S."/>
            <person name="Tale V.P."/>
            <person name="Lewis D."/>
            <person name="Nilsen P.H."/>
            <person name="Nielsen J.L."/>
        </authorList>
    </citation>
    <scope>NUCLEOTIDE SEQUENCE [LARGE SCALE GENOMIC DNA]</scope>
    <source>
        <strain evidence="1 2">SB3101</strain>
    </source>
</reference>
<dbReference type="Proteomes" id="UP000018660">
    <property type="component" value="Chromosome"/>
</dbReference>
<sequence length="36" mass="4096">MVASEKLMSILKWLEVLMSEHVEMMAVCGNFLGIVR</sequence>
<name>V9V8A4_9PSED</name>
<dbReference type="EMBL" id="CP006979">
    <property type="protein sequence ID" value="AHC91146.1"/>
    <property type="molecule type" value="Genomic_DNA"/>
</dbReference>
<protein>
    <submittedName>
        <fullName evidence="1">Uncharacterized protein</fullName>
    </submittedName>
</protein>
<proteinExistence type="predicted"/>
<dbReference type="HOGENOM" id="CLU_3357850_0_0_6"/>